<evidence type="ECO:0000313" key="5">
    <source>
        <dbReference type="Proteomes" id="UP000736335"/>
    </source>
</evidence>
<comment type="similarity">
    <text evidence="1">Belongs to the CutC family.</text>
</comment>
<name>A0A9P6L1B0_9AGAM</name>
<comment type="caution">
    <text evidence="4">The sequence shown here is derived from an EMBL/GenBank/DDBJ whole genome shotgun (WGS) entry which is preliminary data.</text>
</comment>
<dbReference type="PANTHER" id="PTHR12598:SF0">
    <property type="entry name" value="COPPER HOMEOSTASIS PROTEIN CUTC HOMOLOG"/>
    <property type="match status" value="1"/>
</dbReference>
<feature type="region of interest" description="Disordered" evidence="3">
    <location>
        <begin position="184"/>
        <end position="207"/>
    </location>
</feature>
<reference evidence="4" key="1">
    <citation type="journal article" date="2020" name="Nat. Commun.">
        <title>Large-scale genome sequencing of mycorrhizal fungi provides insights into the early evolution of symbiotic traits.</title>
        <authorList>
            <person name="Miyauchi S."/>
            <person name="Kiss E."/>
            <person name="Kuo A."/>
            <person name="Drula E."/>
            <person name="Kohler A."/>
            <person name="Sanchez-Garcia M."/>
            <person name="Morin E."/>
            <person name="Andreopoulos B."/>
            <person name="Barry K.W."/>
            <person name="Bonito G."/>
            <person name="Buee M."/>
            <person name="Carver A."/>
            <person name="Chen C."/>
            <person name="Cichocki N."/>
            <person name="Clum A."/>
            <person name="Culley D."/>
            <person name="Crous P.W."/>
            <person name="Fauchery L."/>
            <person name="Girlanda M."/>
            <person name="Hayes R.D."/>
            <person name="Keri Z."/>
            <person name="LaButti K."/>
            <person name="Lipzen A."/>
            <person name="Lombard V."/>
            <person name="Magnuson J."/>
            <person name="Maillard F."/>
            <person name="Murat C."/>
            <person name="Nolan M."/>
            <person name="Ohm R.A."/>
            <person name="Pangilinan J."/>
            <person name="Pereira M.F."/>
            <person name="Perotto S."/>
            <person name="Peter M."/>
            <person name="Pfister S."/>
            <person name="Riley R."/>
            <person name="Sitrit Y."/>
            <person name="Stielow J.B."/>
            <person name="Szollosi G."/>
            <person name="Zifcakova L."/>
            <person name="Stursova M."/>
            <person name="Spatafora J.W."/>
            <person name="Tedersoo L."/>
            <person name="Vaario L.M."/>
            <person name="Yamada A."/>
            <person name="Yan M."/>
            <person name="Wang P."/>
            <person name="Xu J."/>
            <person name="Bruns T."/>
            <person name="Baldrian P."/>
            <person name="Vilgalys R."/>
            <person name="Dunand C."/>
            <person name="Henrissat B."/>
            <person name="Grigoriev I.V."/>
            <person name="Hibbett D."/>
            <person name="Nagy L.G."/>
            <person name="Martin F.M."/>
        </authorList>
    </citation>
    <scope>NUCLEOTIDE SEQUENCE</scope>
    <source>
        <strain evidence="4">UH-Tt-Lm1</strain>
    </source>
</reference>
<dbReference type="Gene3D" id="3.20.20.380">
    <property type="entry name" value="Copper homeostasis (CutC) domain"/>
    <property type="match status" value="2"/>
</dbReference>
<organism evidence="4 5">
    <name type="scientific">Thelephora terrestris</name>
    <dbReference type="NCBI Taxonomy" id="56493"/>
    <lineage>
        <taxon>Eukaryota</taxon>
        <taxon>Fungi</taxon>
        <taxon>Dikarya</taxon>
        <taxon>Basidiomycota</taxon>
        <taxon>Agaricomycotina</taxon>
        <taxon>Agaricomycetes</taxon>
        <taxon>Thelephorales</taxon>
        <taxon>Thelephoraceae</taxon>
        <taxon>Thelephora</taxon>
    </lineage>
</organism>
<dbReference type="InterPro" id="IPR005627">
    <property type="entry name" value="CutC-like"/>
</dbReference>
<accession>A0A9P6L1B0</accession>
<keyword evidence="5" id="KW-1185">Reference proteome</keyword>
<dbReference type="AlphaFoldDB" id="A0A9P6L1B0"/>
<gene>
    <name evidence="4" type="ORF">BJ322DRAFT_503974</name>
</gene>
<reference evidence="4" key="2">
    <citation type="submission" date="2020-11" db="EMBL/GenBank/DDBJ databases">
        <authorList>
            <consortium name="DOE Joint Genome Institute"/>
            <person name="Kuo A."/>
            <person name="Miyauchi S."/>
            <person name="Kiss E."/>
            <person name="Drula E."/>
            <person name="Kohler A."/>
            <person name="Sanchez-Garcia M."/>
            <person name="Andreopoulos B."/>
            <person name="Barry K.W."/>
            <person name="Bonito G."/>
            <person name="Buee M."/>
            <person name="Carver A."/>
            <person name="Chen C."/>
            <person name="Cichocki N."/>
            <person name="Clum A."/>
            <person name="Culley D."/>
            <person name="Crous P.W."/>
            <person name="Fauchery L."/>
            <person name="Girlanda M."/>
            <person name="Hayes R."/>
            <person name="Keri Z."/>
            <person name="Labutti K."/>
            <person name="Lipzen A."/>
            <person name="Lombard V."/>
            <person name="Magnuson J."/>
            <person name="Maillard F."/>
            <person name="Morin E."/>
            <person name="Murat C."/>
            <person name="Nolan M."/>
            <person name="Ohm R."/>
            <person name="Pangilinan J."/>
            <person name="Pereira M."/>
            <person name="Perotto S."/>
            <person name="Peter M."/>
            <person name="Riley R."/>
            <person name="Sitrit Y."/>
            <person name="Stielow B."/>
            <person name="Szollosi G."/>
            <person name="Zifcakova L."/>
            <person name="Stursova M."/>
            <person name="Spatafora J.W."/>
            <person name="Tedersoo L."/>
            <person name="Vaario L.-M."/>
            <person name="Yamada A."/>
            <person name="Yan M."/>
            <person name="Wang P."/>
            <person name="Xu J."/>
            <person name="Bruns T."/>
            <person name="Baldrian P."/>
            <person name="Vilgalys R."/>
            <person name="Henrissat B."/>
            <person name="Grigoriev I.V."/>
            <person name="Hibbett D."/>
            <person name="Nagy L.G."/>
            <person name="Martin F.M."/>
        </authorList>
    </citation>
    <scope>NUCLEOTIDE SEQUENCE</scope>
    <source>
        <strain evidence="4">UH-Tt-Lm1</strain>
    </source>
</reference>
<dbReference type="PANTHER" id="PTHR12598">
    <property type="entry name" value="COPPER HOMEOSTASIS PROTEIN CUTC"/>
    <property type="match status" value="1"/>
</dbReference>
<dbReference type="Proteomes" id="UP000736335">
    <property type="component" value="Unassembled WGS sequence"/>
</dbReference>
<feature type="compositionally biased region" description="Low complexity" evidence="3">
    <location>
        <begin position="195"/>
        <end position="204"/>
    </location>
</feature>
<sequence length="310" mass="33497">MTVLVMEICVDSVESAIAAVRGGADRLELCSNLANGGGLTPSLGLFREVKNAVGPTVPIMIMIRPRTGSFLYSEAEIEVMKQDIRIFKEEGASGVVFGVLTTYGQINVETTRQLVNEALPLQVCFHRAFDMTQDPHAALQHLYSIPGITRVLTSGHGKIATSPSSLSILSDLHKESIQHYHSLTRPHPWHSRADSASSTSSTTSQLRAAPTEPITILPGSGISPNTVQILVAILLRVGLKEIHLSAGQFVESEMQYRKKTGREDSDAIGMGMGEWKVWKTDEHVVRQMRAIIDRAAAASPPGINGLPQGG</sequence>
<evidence type="ECO:0000256" key="3">
    <source>
        <dbReference type="SAM" id="MobiDB-lite"/>
    </source>
</evidence>
<dbReference type="EMBL" id="WIUZ02000024">
    <property type="protein sequence ID" value="KAF9778221.1"/>
    <property type="molecule type" value="Genomic_DNA"/>
</dbReference>
<dbReference type="SUPFAM" id="SSF110395">
    <property type="entry name" value="CutC-like"/>
    <property type="match status" value="1"/>
</dbReference>
<dbReference type="HAMAP" id="MF_00795">
    <property type="entry name" value="CutC"/>
    <property type="match status" value="1"/>
</dbReference>
<dbReference type="OrthoDB" id="7392499at2759"/>
<dbReference type="GO" id="GO:0005507">
    <property type="term" value="F:copper ion binding"/>
    <property type="evidence" value="ECO:0007669"/>
    <property type="project" value="TreeGrafter"/>
</dbReference>
<proteinExistence type="inferred from homology"/>
<dbReference type="Pfam" id="PF03932">
    <property type="entry name" value="CutC"/>
    <property type="match status" value="1"/>
</dbReference>
<evidence type="ECO:0000256" key="1">
    <source>
        <dbReference type="ARBA" id="ARBA00007768"/>
    </source>
</evidence>
<dbReference type="InterPro" id="IPR036822">
    <property type="entry name" value="CutC-like_dom_sf"/>
</dbReference>
<protein>
    <recommendedName>
        <fullName evidence="2">Copper homeostasis protein cutC homolog</fullName>
    </recommendedName>
</protein>
<evidence type="ECO:0000313" key="4">
    <source>
        <dbReference type="EMBL" id="KAF9778221.1"/>
    </source>
</evidence>
<evidence type="ECO:0000256" key="2">
    <source>
        <dbReference type="ARBA" id="ARBA00019014"/>
    </source>
</evidence>